<organism evidence="2 3">
    <name type="scientific">Linum trigynum</name>
    <dbReference type="NCBI Taxonomy" id="586398"/>
    <lineage>
        <taxon>Eukaryota</taxon>
        <taxon>Viridiplantae</taxon>
        <taxon>Streptophyta</taxon>
        <taxon>Embryophyta</taxon>
        <taxon>Tracheophyta</taxon>
        <taxon>Spermatophyta</taxon>
        <taxon>Magnoliopsida</taxon>
        <taxon>eudicotyledons</taxon>
        <taxon>Gunneridae</taxon>
        <taxon>Pentapetalae</taxon>
        <taxon>rosids</taxon>
        <taxon>fabids</taxon>
        <taxon>Malpighiales</taxon>
        <taxon>Linaceae</taxon>
        <taxon>Linum</taxon>
    </lineage>
</organism>
<keyword evidence="1" id="KW-0812">Transmembrane</keyword>
<name>A0AAV2G7C2_9ROSI</name>
<sequence length="128" mass="14600">MSLETAPLPLTARPRLLSNSLLQNKLPLNPHQPPTPHQLPWRSSLGHLPRRILVLLLPRHSPLHLLPGVAIVSELGHDILRLMKPSTIPMLRLLLLLREAPLLLLLIPWLHTFHMIMLIPIIPHFLLQ</sequence>
<dbReference type="Proteomes" id="UP001497516">
    <property type="component" value="Chromosome 8"/>
</dbReference>
<evidence type="ECO:0000313" key="2">
    <source>
        <dbReference type="EMBL" id="CAL1406594.1"/>
    </source>
</evidence>
<feature type="transmembrane region" description="Helical" evidence="1">
    <location>
        <begin position="102"/>
        <end position="126"/>
    </location>
</feature>
<gene>
    <name evidence="2" type="ORF">LTRI10_LOCUS46310</name>
</gene>
<dbReference type="AlphaFoldDB" id="A0AAV2G7C2"/>
<protein>
    <submittedName>
        <fullName evidence="2">Uncharacterized protein</fullName>
    </submittedName>
</protein>
<keyword evidence="3" id="KW-1185">Reference proteome</keyword>
<dbReference type="EMBL" id="OZ034821">
    <property type="protein sequence ID" value="CAL1406594.1"/>
    <property type="molecule type" value="Genomic_DNA"/>
</dbReference>
<proteinExistence type="predicted"/>
<evidence type="ECO:0000313" key="3">
    <source>
        <dbReference type="Proteomes" id="UP001497516"/>
    </source>
</evidence>
<keyword evidence="1" id="KW-1133">Transmembrane helix</keyword>
<accession>A0AAV2G7C2</accession>
<keyword evidence="1" id="KW-0472">Membrane</keyword>
<reference evidence="2 3" key="1">
    <citation type="submission" date="2024-04" db="EMBL/GenBank/DDBJ databases">
        <authorList>
            <person name="Fracassetti M."/>
        </authorList>
    </citation>
    <scope>NUCLEOTIDE SEQUENCE [LARGE SCALE GENOMIC DNA]</scope>
</reference>
<evidence type="ECO:0000256" key="1">
    <source>
        <dbReference type="SAM" id="Phobius"/>
    </source>
</evidence>